<feature type="transmembrane region" description="Helical" evidence="6">
    <location>
        <begin position="244"/>
        <end position="260"/>
    </location>
</feature>
<feature type="transmembrane region" description="Helical" evidence="6">
    <location>
        <begin position="281"/>
        <end position="300"/>
    </location>
</feature>
<dbReference type="AlphaFoldDB" id="A0A5M8FIW1"/>
<comment type="caution">
    <text evidence="7">The sequence shown here is derived from an EMBL/GenBank/DDBJ whole genome shotgun (WGS) entry which is preliminary data.</text>
</comment>
<dbReference type="RefSeq" id="WP_024074899.1">
    <property type="nucleotide sequence ID" value="NZ_VWXT01000073.1"/>
</dbReference>
<feature type="transmembrane region" description="Helical" evidence="6">
    <location>
        <begin position="154"/>
        <end position="178"/>
    </location>
</feature>
<keyword evidence="5 6" id="KW-0472">Membrane</keyword>
<keyword evidence="3 6" id="KW-0812">Transmembrane</keyword>
<reference evidence="7 8" key="1">
    <citation type="submission" date="2019-09" db="EMBL/GenBank/DDBJ databases">
        <title>Genomic sequencing of 4 copper resistant soil isolates.</title>
        <authorList>
            <person name="Havryliuk O."/>
        </authorList>
    </citation>
    <scope>NUCLEOTIDE SEQUENCE [LARGE SCALE GENOMIC DNA]</scope>
    <source>
        <strain evidence="7 8">UKR4</strain>
    </source>
</reference>
<feature type="transmembrane region" description="Helical" evidence="6">
    <location>
        <begin position="198"/>
        <end position="217"/>
    </location>
</feature>
<evidence type="ECO:0000256" key="1">
    <source>
        <dbReference type="ARBA" id="ARBA00004651"/>
    </source>
</evidence>
<keyword evidence="4 6" id="KW-1133">Transmembrane helix</keyword>
<feature type="transmembrane region" description="Helical" evidence="6">
    <location>
        <begin position="352"/>
        <end position="378"/>
    </location>
</feature>
<protein>
    <recommendedName>
        <fullName evidence="9">Polysaccharide biosynthesis protein</fullName>
    </recommendedName>
</protein>
<dbReference type="Proteomes" id="UP000323909">
    <property type="component" value="Unassembled WGS sequence"/>
</dbReference>
<feature type="transmembrane region" description="Helical" evidence="6">
    <location>
        <begin position="97"/>
        <end position="117"/>
    </location>
</feature>
<dbReference type="GO" id="GO:0005886">
    <property type="term" value="C:plasma membrane"/>
    <property type="evidence" value="ECO:0007669"/>
    <property type="project" value="UniProtKB-SubCell"/>
</dbReference>
<dbReference type="InterPro" id="IPR050833">
    <property type="entry name" value="Poly_Biosynth_Transport"/>
</dbReference>
<evidence type="ECO:0000256" key="3">
    <source>
        <dbReference type="ARBA" id="ARBA00022692"/>
    </source>
</evidence>
<dbReference type="EMBL" id="VWXT01000073">
    <property type="protein sequence ID" value="KAA6184424.1"/>
    <property type="molecule type" value="Genomic_DNA"/>
</dbReference>
<dbReference type="PANTHER" id="PTHR30250">
    <property type="entry name" value="PST FAMILY PREDICTED COLANIC ACID TRANSPORTER"/>
    <property type="match status" value="1"/>
</dbReference>
<evidence type="ECO:0000256" key="5">
    <source>
        <dbReference type="ARBA" id="ARBA00023136"/>
    </source>
</evidence>
<feature type="transmembrane region" description="Helical" evidence="6">
    <location>
        <begin position="129"/>
        <end position="148"/>
    </location>
</feature>
<evidence type="ECO:0008006" key="9">
    <source>
        <dbReference type="Google" id="ProtNLM"/>
    </source>
</evidence>
<evidence type="ECO:0000256" key="4">
    <source>
        <dbReference type="ARBA" id="ARBA00022989"/>
    </source>
</evidence>
<gene>
    <name evidence="7" type="ORF">F3K53_06000</name>
</gene>
<sequence>MALIPLTINALSVVDYAFLSMAISLSVLSAYADFGIGLAIVNTLAGESKDSVSEGSRKAVSVVWFTLLTIACVALIVTGGLALWVYHYAPIADIARYQAMLLGSACVFVGLPSGLIQRILFARHRTTEANAWTTSGRLLSLLFVWAVVESGAANLSLLVFGVIGVPVIIGWVSVLVVFRRSSMKLLVPRFKYYDHTLLKPYLITGLSFLILQVVPYAEVGINTLLAGSLIGIDIVPSLDVYTRLYTYVPALVSIALFPLWPEIANAKAEGNGAWILKITRWAYYLTGTLAFIISLVLLLFGERLVNVWTHQNLTLPSPVLTGMAVFAVLTCIGTVQSMVLNGAGVIKQQVQLYIVYLFILFTAKVLATSTLGLVGMIWSLNACQVLRLVVGGSLLRSHIKLTLPKNLQTTCP</sequence>
<proteinExistence type="predicted"/>
<evidence type="ECO:0000313" key="8">
    <source>
        <dbReference type="Proteomes" id="UP000323909"/>
    </source>
</evidence>
<dbReference type="PANTHER" id="PTHR30250:SF26">
    <property type="entry name" value="PSMA PROTEIN"/>
    <property type="match status" value="1"/>
</dbReference>
<evidence type="ECO:0000313" key="7">
    <source>
        <dbReference type="EMBL" id="KAA6184424.1"/>
    </source>
</evidence>
<evidence type="ECO:0000256" key="6">
    <source>
        <dbReference type="SAM" id="Phobius"/>
    </source>
</evidence>
<feature type="transmembrane region" description="Helical" evidence="6">
    <location>
        <begin position="16"/>
        <end position="41"/>
    </location>
</feature>
<organism evidence="7 8">
    <name type="scientific">Pseudomonas veronii</name>
    <dbReference type="NCBI Taxonomy" id="76761"/>
    <lineage>
        <taxon>Bacteria</taxon>
        <taxon>Pseudomonadati</taxon>
        <taxon>Pseudomonadota</taxon>
        <taxon>Gammaproteobacteria</taxon>
        <taxon>Pseudomonadales</taxon>
        <taxon>Pseudomonadaceae</taxon>
        <taxon>Pseudomonas</taxon>
    </lineage>
</organism>
<feature type="transmembrane region" description="Helical" evidence="6">
    <location>
        <begin position="320"/>
        <end position="340"/>
    </location>
</feature>
<name>A0A5M8FIW1_PSEVE</name>
<accession>A0A5M8FIW1</accession>
<feature type="transmembrane region" description="Helical" evidence="6">
    <location>
        <begin position="62"/>
        <end position="85"/>
    </location>
</feature>
<keyword evidence="2" id="KW-1003">Cell membrane</keyword>
<comment type="subcellular location">
    <subcellularLocation>
        <location evidence="1">Cell membrane</location>
        <topology evidence="1">Multi-pass membrane protein</topology>
    </subcellularLocation>
</comment>
<evidence type="ECO:0000256" key="2">
    <source>
        <dbReference type="ARBA" id="ARBA00022475"/>
    </source>
</evidence>